<dbReference type="InterPro" id="IPR036366">
    <property type="entry name" value="PGBDSf"/>
</dbReference>
<sequence length="201" mass="21908">MLARTYTGGLILFLCLALLFLASAASAGTKEGQFAVEDSGRVTCTTYTKASERKDEAYHRYVGFLEGYLTAANRYEPNTFDLTPWHSTAAIALIVNSHCGKNPKDNLAMAAQRLVIAMAPVRLATFSKLIEVGEVGEKAVIYATILKRAQSTLARKGLYRGEANGEFNPEFRTALAQFQTLAKLDPTGLPDTATLWVLLNP</sequence>
<reference evidence="3 4" key="1">
    <citation type="submission" date="2023-05" db="EMBL/GenBank/DDBJ databases">
        <authorList>
            <person name="Guo Y."/>
        </authorList>
    </citation>
    <scope>NUCLEOTIDE SEQUENCE [LARGE SCALE GENOMIC DNA]</scope>
    <source>
        <strain evidence="3 4">GR2756</strain>
    </source>
</reference>
<dbReference type="SUPFAM" id="SSF47090">
    <property type="entry name" value="PGBD-like"/>
    <property type="match status" value="1"/>
</dbReference>
<feature type="domain" description="Peptidoglycan binding-like" evidence="2">
    <location>
        <begin position="147"/>
        <end position="195"/>
    </location>
</feature>
<dbReference type="RefSeq" id="WP_315725509.1">
    <property type="nucleotide sequence ID" value="NZ_JAVUPU010000003.1"/>
</dbReference>
<comment type="caution">
    <text evidence="3">The sequence shown here is derived from an EMBL/GenBank/DDBJ whole genome shotgun (WGS) entry which is preliminary data.</text>
</comment>
<keyword evidence="4" id="KW-1185">Reference proteome</keyword>
<accession>A0ABU3Q6F3</accession>
<dbReference type="InterPro" id="IPR002477">
    <property type="entry name" value="Peptidoglycan-bd-like"/>
</dbReference>
<feature type="signal peptide" evidence="1">
    <location>
        <begin position="1"/>
        <end position="27"/>
    </location>
</feature>
<gene>
    <name evidence="3" type="ORF">RQX22_08495</name>
</gene>
<evidence type="ECO:0000313" key="3">
    <source>
        <dbReference type="EMBL" id="MDT9598987.1"/>
    </source>
</evidence>
<dbReference type="Proteomes" id="UP001259572">
    <property type="component" value="Unassembled WGS sequence"/>
</dbReference>
<dbReference type="InterPro" id="IPR036365">
    <property type="entry name" value="PGBD-like_sf"/>
</dbReference>
<dbReference type="Gene3D" id="1.10.101.10">
    <property type="entry name" value="PGBD-like superfamily/PGBD"/>
    <property type="match status" value="1"/>
</dbReference>
<protein>
    <submittedName>
        <fullName evidence="3">Peptidoglycan-binding domain-containing protein</fullName>
    </submittedName>
</protein>
<organism evidence="3 4">
    <name type="scientific">Sphingosinicella rhizophila</name>
    <dbReference type="NCBI Taxonomy" id="3050082"/>
    <lineage>
        <taxon>Bacteria</taxon>
        <taxon>Pseudomonadati</taxon>
        <taxon>Pseudomonadota</taxon>
        <taxon>Alphaproteobacteria</taxon>
        <taxon>Sphingomonadales</taxon>
        <taxon>Sphingosinicellaceae</taxon>
        <taxon>Sphingosinicella</taxon>
    </lineage>
</organism>
<proteinExistence type="predicted"/>
<evidence type="ECO:0000259" key="2">
    <source>
        <dbReference type="Pfam" id="PF01471"/>
    </source>
</evidence>
<feature type="chain" id="PRO_5047297956" evidence="1">
    <location>
        <begin position="28"/>
        <end position="201"/>
    </location>
</feature>
<keyword evidence="1" id="KW-0732">Signal</keyword>
<dbReference type="EMBL" id="JAVUPU010000003">
    <property type="protein sequence ID" value="MDT9598987.1"/>
    <property type="molecule type" value="Genomic_DNA"/>
</dbReference>
<evidence type="ECO:0000256" key="1">
    <source>
        <dbReference type="SAM" id="SignalP"/>
    </source>
</evidence>
<name>A0ABU3Q6F3_9SPHN</name>
<dbReference type="Pfam" id="PF01471">
    <property type="entry name" value="PG_binding_1"/>
    <property type="match status" value="1"/>
</dbReference>
<evidence type="ECO:0000313" key="4">
    <source>
        <dbReference type="Proteomes" id="UP001259572"/>
    </source>
</evidence>